<feature type="region of interest" description="Disordered" evidence="6">
    <location>
        <begin position="1"/>
        <end position="49"/>
    </location>
</feature>
<dbReference type="PANTHER" id="PTHR30086">
    <property type="entry name" value="ARGININE EXPORTER PROTEIN ARGO"/>
    <property type="match status" value="1"/>
</dbReference>
<evidence type="ECO:0000256" key="2">
    <source>
        <dbReference type="ARBA" id="ARBA00022475"/>
    </source>
</evidence>
<dbReference type="RefSeq" id="WP_350786025.1">
    <property type="nucleotide sequence ID" value="NZ_JBEPEK010000304.1"/>
</dbReference>
<keyword evidence="2" id="KW-1003">Cell membrane</keyword>
<evidence type="ECO:0000313" key="8">
    <source>
        <dbReference type="EMBL" id="MER7184139.1"/>
    </source>
</evidence>
<sequence length="243" mass="24117">MRGAGDPGEGQPGDERDAVAGADEGLGQVVRRRLEPDPGGESGAGRRPVQLLPGAGQALMIRQILAFGPRPARATIAGNATGLLVWSAAAAVGLSAVLLANPHAYLVVRLAGGAVLFALGLSILRAAAKQGAAEVDAGGGTDGPGGLRGAYGAGLGTTPGNPKAGVFAVSVLPQFVTADGPVLLSSIVLGVLWAVVNVCWYLLFTWAVGRGRALVSRPAVRRGLNIVTGVVLCGLGVAVAGGV</sequence>
<proteinExistence type="predicted"/>
<dbReference type="Pfam" id="PF01810">
    <property type="entry name" value="LysE"/>
    <property type="match status" value="1"/>
</dbReference>
<dbReference type="InterPro" id="IPR001123">
    <property type="entry name" value="LeuE-type"/>
</dbReference>
<keyword evidence="5 7" id="KW-0472">Membrane</keyword>
<feature type="transmembrane region" description="Helical" evidence="7">
    <location>
        <begin position="76"/>
        <end position="99"/>
    </location>
</feature>
<evidence type="ECO:0000256" key="6">
    <source>
        <dbReference type="SAM" id="MobiDB-lite"/>
    </source>
</evidence>
<feature type="transmembrane region" description="Helical" evidence="7">
    <location>
        <begin position="182"/>
        <end position="203"/>
    </location>
</feature>
<name>A0ABV1X563_9ACTN</name>
<comment type="subcellular location">
    <subcellularLocation>
        <location evidence="1">Cell membrane</location>
        <topology evidence="1">Multi-pass membrane protein</topology>
    </subcellularLocation>
</comment>
<evidence type="ECO:0000256" key="5">
    <source>
        <dbReference type="ARBA" id="ARBA00023136"/>
    </source>
</evidence>
<evidence type="ECO:0000256" key="7">
    <source>
        <dbReference type="SAM" id="Phobius"/>
    </source>
</evidence>
<protein>
    <submittedName>
        <fullName evidence="8">LysE family translocator</fullName>
    </submittedName>
</protein>
<evidence type="ECO:0000256" key="4">
    <source>
        <dbReference type="ARBA" id="ARBA00022989"/>
    </source>
</evidence>
<comment type="caution">
    <text evidence="8">The sequence shown here is derived from an EMBL/GenBank/DDBJ whole genome shotgun (WGS) entry which is preliminary data.</text>
</comment>
<evidence type="ECO:0000256" key="3">
    <source>
        <dbReference type="ARBA" id="ARBA00022692"/>
    </source>
</evidence>
<evidence type="ECO:0000256" key="1">
    <source>
        <dbReference type="ARBA" id="ARBA00004651"/>
    </source>
</evidence>
<dbReference type="PANTHER" id="PTHR30086:SF20">
    <property type="entry name" value="ARGININE EXPORTER PROTEIN ARGO-RELATED"/>
    <property type="match status" value="1"/>
</dbReference>
<keyword evidence="4 7" id="KW-1133">Transmembrane helix</keyword>
<organism evidence="8 9">
    <name type="scientific">Streptomyces hyaluromycini</name>
    <dbReference type="NCBI Taxonomy" id="1377993"/>
    <lineage>
        <taxon>Bacteria</taxon>
        <taxon>Bacillati</taxon>
        <taxon>Actinomycetota</taxon>
        <taxon>Actinomycetes</taxon>
        <taxon>Kitasatosporales</taxon>
        <taxon>Streptomycetaceae</taxon>
        <taxon>Streptomyces</taxon>
    </lineage>
</organism>
<gene>
    <name evidence="8" type="ORF">ABT404_32510</name>
</gene>
<evidence type="ECO:0000313" key="9">
    <source>
        <dbReference type="Proteomes" id="UP001474181"/>
    </source>
</evidence>
<reference evidence="8 9" key="1">
    <citation type="submission" date="2024-06" db="EMBL/GenBank/DDBJ databases">
        <title>The Natural Products Discovery Center: Release of the First 8490 Sequenced Strains for Exploring Actinobacteria Biosynthetic Diversity.</title>
        <authorList>
            <person name="Kalkreuter E."/>
            <person name="Kautsar S.A."/>
            <person name="Yang D."/>
            <person name="Bader C.D."/>
            <person name="Teijaro C.N."/>
            <person name="Fluegel L."/>
            <person name="Davis C.M."/>
            <person name="Simpson J.R."/>
            <person name="Lauterbach L."/>
            <person name="Steele A.D."/>
            <person name="Gui C."/>
            <person name="Meng S."/>
            <person name="Li G."/>
            <person name="Viehrig K."/>
            <person name="Ye F."/>
            <person name="Su P."/>
            <person name="Kiefer A.F."/>
            <person name="Nichols A."/>
            <person name="Cepeda A.J."/>
            <person name="Yan W."/>
            <person name="Fan B."/>
            <person name="Jiang Y."/>
            <person name="Adhikari A."/>
            <person name="Zheng C.-J."/>
            <person name="Schuster L."/>
            <person name="Cowan T.M."/>
            <person name="Smanski M.J."/>
            <person name="Chevrette M.G."/>
            <person name="De Carvalho L.P.S."/>
            <person name="Shen B."/>
        </authorList>
    </citation>
    <scope>NUCLEOTIDE SEQUENCE [LARGE SCALE GENOMIC DNA]</scope>
    <source>
        <strain evidence="8 9">NPDC000234</strain>
    </source>
</reference>
<keyword evidence="3 7" id="KW-0812">Transmembrane</keyword>
<feature type="transmembrane region" description="Helical" evidence="7">
    <location>
        <begin position="106"/>
        <end position="128"/>
    </location>
</feature>
<dbReference type="EMBL" id="JBEPEK010000304">
    <property type="protein sequence ID" value="MER7184139.1"/>
    <property type="molecule type" value="Genomic_DNA"/>
</dbReference>
<dbReference type="Proteomes" id="UP001474181">
    <property type="component" value="Unassembled WGS sequence"/>
</dbReference>
<feature type="transmembrane region" description="Helical" evidence="7">
    <location>
        <begin position="224"/>
        <end position="242"/>
    </location>
</feature>
<keyword evidence="9" id="KW-1185">Reference proteome</keyword>
<feature type="compositionally biased region" description="Gly residues" evidence="6">
    <location>
        <begin position="1"/>
        <end position="11"/>
    </location>
</feature>
<accession>A0ABV1X563</accession>